<gene>
    <name evidence="6" type="ORF">PSON_ATCC_30995.1.T0160172</name>
</gene>
<dbReference type="GO" id="GO:0005886">
    <property type="term" value="C:plasma membrane"/>
    <property type="evidence" value="ECO:0007669"/>
    <property type="project" value="TreeGrafter"/>
</dbReference>
<evidence type="ECO:0000256" key="3">
    <source>
        <dbReference type="ARBA" id="ARBA00022989"/>
    </source>
</evidence>
<dbReference type="GO" id="GO:0004930">
    <property type="term" value="F:G protein-coupled receptor activity"/>
    <property type="evidence" value="ECO:0007669"/>
    <property type="project" value="TreeGrafter"/>
</dbReference>
<dbReference type="PANTHER" id="PTHR23112:SF0">
    <property type="entry name" value="TRANSMEMBRANE PROTEIN 116"/>
    <property type="match status" value="1"/>
</dbReference>
<keyword evidence="3 5" id="KW-1133">Transmembrane helix</keyword>
<feature type="transmembrane region" description="Helical" evidence="5">
    <location>
        <begin position="126"/>
        <end position="145"/>
    </location>
</feature>
<reference evidence="6" key="1">
    <citation type="submission" date="2021-01" db="EMBL/GenBank/DDBJ databases">
        <authorList>
            <consortium name="Genoscope - CEA"/>
            <person name="William W."/>
        </authorList>
    </citation>
    <scope>NUCLEOTIDE SEQUENCE</scope>
</reference>
<keyword evidence="7" id="KW-1185">Reference proteome</keyword>
<evidence type="ECO:0000313" key="6">
    <source>
        <dbReference type="EMBL" id="CAD8062135.1"/>
    </source>
</evidence>
<comment type="subcellular location">
    <subcellularLocation>
        <location evidence="1">Membrane</location>
        <topology evidence="1">Multi-pass membrane protein</topology>
    </subcellularLocation>
</comment>
<dbReference type="GO" id="GO:0007189">
    <property type="term" value="P:adenylate cyclase-activating G protein-coupled receptor signaling pathway"/>
    <property type="evidence" value="ECO:0007669"/>
    <property type="project" value="TreeGrafter"/>
</dbReference>
<accession>A0A8S1L7B2</accession>
<feature type="transmembrane region" description="Helical" evidence="5">
    <location>
        <begin position="246"/>
        <end position="265"/>
    </location>
</feature>
<keyword evidence="2 5" id="KW-0812">Transmembrane</keyword>
<name>A0A8S1L7B2_9CILI</name>
<dbReference type="Proteomes" id="UP000692954">
    <property type="component" value="Unassembled WGS sequence"/>
</dbReference>
<evidence type="ECO:0000256" key="1">
    <source>
        <dbReference type="ARBA" id="ARBA00004141"/>
    </source>
</evidence>
<keyword evidence="4 5" id="KW-0472">Membrane</keyword>
<feature type="transmembrane region" description="Helical" evidence="5">
    <location>
        <begin position="218"/>
        <end position="240"/>
    </location>
</feature>
<feature type="transmembrane region" description="Helical" evidence="5">
    <location>
        <begin position="168"/>
        <end position="188"/>
    </location>
</feature>
<organism evidence="6 7">
    <name type="scientific">Paramecium sonneborni</name>
    <dbReference type="NCBI Taxonomy" id="65129"/>
    <lineage>
        <taxon>Eukaryota</taxon>
        <taxon>Sar</taxon>
        <taxon>Alveolata</taxon>
        <taxon>Ciliophora</taxon>
        <taxon>Intramacronucleata</taxon>
        <taxon>Oligohymenophorea</taxon>
        <taxon>Peniculida</taxon>
        <taxon>Parameciidae</taxon>
        <taxon>Paramecium</taxon>
    </lineage>
</organism>
<evidence type="ECO:0000313" key="7">
    <source>
        <dbReference type="Proteomes" id="UP000692954"/>
    </source>
</evidence>
<dbReference type="AlphaFoldDB" id="A0A8S1L7B2"/>
<dbReference type="PROSITE" id="PS51257">
    <property type="entry name" value="PROKAR_LIPOPROTEIN"/>
    <property type="match status" value="1"/>
</dbReference>
<evidence type="ECO:0000256" key="4">
    <source>
        <dbReference type="ARBA" id="ARBA00023136"/>
    </source>
</evidence>
<proteinExistence type="predicted"/>
<dbReference type="SUPFAM" id="SSF81321">
    <property type="entry name" value="Family A G protein-coupled receptor-like"/>
    <property type="match status" value="1"/>
</dbReference>
<feature type="transmembrane region" description="Helical" evidence="5">
    <location>
        <begin position="12"/>
        <end position="32"/>
    </location>
</feature>
<evidence type="ECO:0008006" key="8">
    <source>
        <dbReference type="Google" id="ProtNLM"/>
    </source>
</evidence>
<comment type="caution">
    <text evidence="6">The sequence shown here is derived from an EMBL/GenBank/DDBJ whole genome shotgun (WGS) entry which is preliminary data.</text>
</comment>
<sequence>MQQSEKLIARIFVIILCLLSMTGCALILWTFFKTPRLSKNPGSIIQRMTIAQIIITFLMFFAQFYIETQDSSIGGAFQISTSFCSFLGFIEIFFSSEYILYNVYFPINLYCSLKRQNYNFSKYFKYMEISSFIFSFLFTLTIFIINDVKINFVGVCGLSLAQQMSKSLSAILALIAISVLILLFFIAIEKSIFKTTLYNKDSEKFHQKYHKQFKIVNTLYTTVFLVTYMIPSCLIFWSQLFSVQDYHYYFFPIIYPLGGILLFLIRINDPIVKKYLYNMLIGNKKTNQNCKLKDKLLQKSNFDGIEQMSLDSGLEISVCNNNKKLRYTVKQGLNENQISQDITITSAIGSGFQTKLIKSNQELFIILLSIKSAINQCIQNNQSSFKNLKPFNFTHITKYSLYLQDDYKDLDQKYKNFNNLCLKDYVNEISYKRVINCYSYASNTLIYLFSQMLNIDLNQLRTSLRIEQNTKRLLNTKLPQSFGPIFLTYDNYFTIEIISKQHKLLLTKGGGLMNICKRYQTEYIKSKNGNTLLPAIFGLYTIQIEEDRFINVVLKLNQLKINYPLSLISFNIPEQQDQLIQQDVFGWVQLSLGKGQFQLFIAEKLFDDKYQIKIEDNDFKLSQSAAKDLLTVLSKDIEEFCFFRNLTLSLVYFKLPTNRLDSMCKHENSLSYHYQIIKDSQQISPLQINQYFKGLGQFELDSKIGFVRIYFDNFWQEWEYINENERCLYFDKLTEQLSEII</sequence>
<dbReference type="PANTHER" id="PTHR23112">
    <property type="entry name" value="G PROTEIN-COUPLED RECEPTOR 157-RELATED"/>
    <property type="match status" value="1"/>
</dbReference>
<feature type="transmembrane region" description="Helical" evidence="5">
    <location>
        <begin position="44"/>
        <end position="66"/>
    </location>
</feature>
<dbReference type="EMBL" id="CAJJDN010000016">
    <property type="protein sequence ID" value="CAD8062135.1"/>
    <property type="molecule type" value="Genomic_DNA"/>
</dbReference>
<dbReference type="OrthoDB" id="294199at2759"/>
<protein>
    <recommendedName>
        <fullName evidence="8">Transmembrane protein</fullName>
    </recommendedName>
</protein>
<evidence type="ECO:0000256" key="5">
    <source>
        <dbReference type="SAM" id="Phobius"/>
    </source>
</evidence>
<evidence type="ECO:0000256" key="2">
    <source>
        <dbReference type="ARBA" id="ARBA00022692"/>
    </source>
</evidence>